<dbReference type="AlphaFoldDB" id="H1XZM3"/>
<dbReference type="eggNOG" id="COG0457">
    <property type="taxonomic scope" value="Bacteria"/>
</dbReference>
<keyword evidence="7" id="KW-1185">Reference proteome</keyword>
<accession>H1XZM3</accession>
<dbReference type="InterPro" id="IPR051939">
    <property type="entry name" value="Glycosyltr_41/O-GlcNAc_trsf"/>
</dbReference>
<evidence type="ECO:0000256" key="3">
    <source>
        <dbReference type="ARBA" id="ARBA00022679"/>
    </source>
</evidence>
<name>H1XZM3_9SPHI</name>
<dbReference type="EMBL" id="CM001403">
    <property type="protein sequence ID" value="EHQ26667.1"/>
    <property type="molecule type" value="Genomic_DNA"/>
</dbReference>
<keyword evidence="2" id="KW-0328">Glycosyltransferase</keyword>
<evidence type="ECO:0000256" key="1">
    <source>
        <dbReference type="ARBA" id="ARBA00004922"/>
    </source>
</evidence>
<protein>
    <submittedName>
        <fullName evidence="6">Tetratricopeptide TPR_1 repeat-containing protein</fullName>
    </submittedName>
</protein>
<evidence type="ECO:0000256" key="4">
    <source>
        <dbReference type="PROSITE-ProRule" id="PRU00339"/>
    </source>
</evidence>
<organism evidence="6 7">
    <name type="scientific">Mucilaginibacter paludis DSM 18603</name>
    <dbReference type="NCBI Taxonomy" id="714943"/>
    <lineage>
        <taxon>Bacteria</taxon>
        <taxon>Pseudomonadati</taxon>
        <taxon>Bacteroidota</taxon>
        <taxon>Sphingobacteriia</taxon>
        <taxon>Sphingobacteriales</taxon>
        <taxon>Sphingobacteriaceae</taxon>
        <taxon>Mucilaginibacter</taxon>
    </lineage>
</organism>
<evidence type="ECO:0000256" key="5">
    <source>
        <dbReference type="SAM" id="Phobius"/>
    </source>
</evidence>
<dbReference type="PROSITE" id="PS50005">
    <property type="entry name" value="TPR"/>
    <property type="match status" value="1"/>
</dbReference>
<dbReference type="PANTHER" id="PTHR44835:SF1">
    <property type="entry name" value="PROTEIN O-GLCNAC TRANSFERASE"/>
    <property type="match status" value="1"/>
</dbReference>
<dbReference type="InterPro" id="IPR011990">
    <property type="entry name" value="TPR-like_helical_dom_sf"/>
</dbReference>
<dbReference type="PANTHER" id="PTHR44835">
    <property type="entry name" value="UDP-N-ACETYLGLUCOSAMINE--PEPTIDE N-ACETYLGLUCOSAMINYLTRANSFERASE SPINDLY-RELATED"/>
    <property type="match status" value="1"/>
</dbReference>
<sequence length="286" mass="31124">MQKKQIVVIVIVVAIMGYLLSLPVKGLVKPKEARASNGAKITEARSVSNNANVNAEYVSAPAKVAIGNALSAEITALENSLKNAGNNAEKLRFQTALAKKWDDVNQPAPAAFYYLALAREQNSYQDWLNAGDRFNDAYKTTQDTIAQPVFVVNAVEAFQSALKLKPESLDAKTGLGIADVNGGAASPMEGIGLLLGVVAKDPNNRKANLSLGLFAMKSGQFQKAVDRFKTLVAQKPELEPYFYLAESYKQLGMKAEAIDAYQKCKSMMPDPVFGQRIDEYIKELKN</sequence>
<keyword evidence="5" id="KW-0812">Transmembrane</keyword>
<dbReference type="SMART" id="SM00028">
    <property type="entry name" value="TPR"/>
    <property type="match status" value="2"/>
</dbReference>
<dbReference type="RefSeq" id="WP_008506798.1">
    <property type="nucleotide sequence ID" value="NZ_CM001403.1"/>
</dbReference>
<proteinExistence type="predicted"/>
<evidence type="ECO:0000256" key="2">
    <source>
        <dbReference type="ARBA" id="ARBA00022676"/>
    </source>
</evidence>
<reference evidence="6" key="1">
    <citation type="submission" date="2011-09" db="EMBL/GenBank/DDBJ databases">
        <title>The permanent draft genome of Mucilaginibacter paludis DSM 18603.</title>
        <authorList>
            <consortium name="US DOE Joint Genome Institute (JGI-PGF)"/>
            <person name="Lucas S."/>
            <person name="Han J."/>
            <person name="Lapidus A."/>
            <person name="Bruce D."/>
            <person name="Goodwin L."/>
            <person name="Pitluck S."/>
            <person name="Peters L."/>
            <person name="Kyrpides N."/>
            <person name="Mavromatis K."/>
            <person name="Ivanova N."/>
            <person name="Mikhailova N."/>
            <person name="Held B."/>
            <person name="Detter J.C."/>
            <person name="Tapia R."/>
            <person name="Han C."/>
            <person name="Land M."/>
            <person name="Hauser L."/>
            <person name="Markowitz V."/>
            <person name="Cheng J.-F."/>
            <person name="Hugenholtz P."/>
            <person name="Woyke T."/>
            <person name="Wu D."/>
            <person name="Tindall B."/>
            <person name="Brambilla E."/>
            <person name="Klenk H.-P."/>
            <person name="Eisen J.A."/>
        </authorList>
    </citation>
    <scope>NUCLEOTIDE SEQUENCE [LARGE SCALE GENOMIC DNA]</scope>
    <source>
        <strain evidence="6">DSM 18603</strain>
    </source>
</reference>
<dbReference type="HOGENOM" id="CLU_084740_0_0_10"/>
<keyword evidence="4" id="KW-0802">TPR repeat</keyword>
<feature type="repeat" description="TPR" evidence="4">
    <location>
        <begin position="238"/>
        <end position="271"/>
    </location>
</feature>
<keyword evidence="5" id="KW-1133">Transmembrane helix</keyword>
<dbReference type="Proteomes" id="UP000002774">
    <property type="component" value="Chromosome"/>
</dbReference>
<gene>
    <name evidence="6" type="ORF">Mucpa_2552</name>
</gene>
<keyword evidence="3" id="KW-0808">Transferase</keyword>
<dbReference type="STRING" id="714943.Mucpa_2552"/>
<evidence type="ECO:0000313" key="7">
    <source>
        <dbReference type="Proteomes" id="UP000002774"/>
    </source>
</evidence>
<dbReference type="OrthoDB" id="1490552at2"/>
<dbReference type="Gene3D" id="1.25.40.10">
    <property type="entry name" value="Tetratricopeptide repeat domain"/>
    <property type="match status" value="1"/>
</dbReference>
<feature type="transmembrane region" description="Helical" evidence="5">
    <location>
        <begin position="6"/>
        <end position="24"/>
    </location>
</feature>
<dbReference type="Pfam" id="PF13174">
    <property type="entry name" value="TPR_6"/>
    <property type="match status" value="1"/>
</dbReference>
<keyword evidence="5" id="KW-0472">Membrane</keyword>
<comment type="pathway">
    <text evidence="1">Protein modification; protein glycosylation.</text>
</comment>
<evidence type="ECO:0000313" key="6">
    <source>
        <dbReference type="EMBL" id="EHQ26667.1"/>
    </source>
</evidence>
<dbReference type="GO" id="GO:0016757">
    <property type="term" value="F:glycosyltransferase activity"/>
    <property type="evidence" value="ECO:0007669"/>
    <property type="project" value="UniProtKB-KW"/>
</dbReference>
<dbReference type="InterPro" id="IPR019734">
    <property type="entry name" value="TPR_rpt"/>
</dbReference>
<dbReference type="SUPFAM" id="SSF48452">
    <property type="entry name" value="TPR-like"/>
    <property type="match status" value="1"/>
</dbReference>